<proteinExistence type="predicted"/>
<name>A0A2V3TYL5_9HYPH</name>
<dbReference type="EMBL" id="QJJK01000011">
    <property type="protein sequence ID" value="PXW54658.1"/>
    <property type="molecule type" value="Genomic_DNA"/>
</dbReference>
<protein>
    <recommendedName>
        <fullName evidence="4">DUF4214 domain-containing protein</fullName>
    </recommendedName>
</protein>
<keyword evidence="1" id="KW-0472">Membrane</keyword>
<reference evidence="2 3" key="1">
    <citation type="submission" date="2018-05" db="EMBL/GenBank/DDBJ databases">
        <title>Genomic Encyclopedia of Type Strains, Phase IV (KMG-IV): sequencing the most valuable type-strain genomes for metagenomic binning, comparative biology and taxonomic classification.</title>
        <authorList>
            <person name="Goeker M."/>
        </authorList>
    </citation>
    <scope>NUCLEOTIDE SEQUENCE [LARGE SCALE GENOMIC DNA]</scope>
    <source>
        <strain evidence="2 3">DSM 6462</strain>
    </source>
</reference>
<keyword evidence="3" id="KW-1185">Reference proteome</keyword>
<evidence type="ECO:0000313" key="3">
    <source>
        <dbReference type="Proteomes" id="UP000248021"/>
    </source>
</evidence>
<feature type="transmembrane region" description="Helical" evidence="1">
    <location>
        <begin position="24"/>
        <end position="44"/>
    </location>
</feature>
<keyword evidence="1" id="KW-1133">Transmembrane helix</keyword>
<evidence type="ECO:0000313" key="2">
    <source>
        <dbReference type="EMBL" id="PXW54658.1"/>
    </source>
</evidence>
<dbReference type="Proteomes" id="UP000248021">
    <property type="component" value="Unassembled WGS sequence"/>
</dbReference>
<dbReference type="AlphaFoldDB" id="A0A2V3TYL5"/>
<comment type="caution">
    <text evidence="2">The sequence shown here is derived from an EMBL/GenBank/DDBJ whole genome shotgun (WGS) entry which is preliminary data.</text>
</comment>
<keyword evidence="1" id="KW-0812">Transmembrane</keyword>
<accession>A0A2V3TYL5</accession>
<evidence type="ECO:0008006" key="4">
    <source>
        <dbReference type="Google" id="ProtNLM"/>
    </source>
</evidence>
<sequence length="49" mass="5581">MPAQQFTAQMYNAFLGRAPEPNGYAWWVSLYPGMTETAFINAWAATPRR</sequence>
<gene>
    <name evidence="2" type="ORF">C7450_111190</name>
</gene>
<organism evidence="2 3">
    <name type="scientific">Chelatococcus asaccharovorans</name>
    <dbReference type="NCBI Taxonomy" id="28210"/>
    <lineage>
        <taxon>Bacteria</taxon>
        <taxon>Pseudomonadati</taxon>
        <taxon>Pseudomonadota</taxon>
        <taxon>Alphaproteobacteria</taxon>
        <taxon>Hyphomicrobiales</taxon>
        <taxon>Chelatococcaceae</taxon>
        <taxon>Chelatococcus</taxon>
    </lineage>
</organism>
<dbReference type="RefSeq" id="WP_170147417.1">
    <property type="nucleotide sequence ID" value="NZ_JAHBRY010000001.1"/>
</dbReference>
<evidence type="ECO:0000256" key="1">
    <source>
        <dbReference type="SAM" id="Phobius"/>
    </source>
</evidence>